<dbReference type="EMBL" id="KF733444">
    <property type="protein sequence ID" value="AHI51277.1"/>
    <property type="molecule type" value="Genomic_DNA"/>
</dbReference>
<keyword evidence="1" id="KW-0812">Transmembrane</keyword>
<gene>
    <name evidence="2" type="primary">ORF388</name>
</gene>
<protein>
    <submittedName>
        <fullName evidence="2">Uncharacterized protein</fullName>
    </submittedName>
</protein>
<sequence length="388" mass="43704">MYINFIEDRKALGYEVLRDTSCGIKLVLIVDSTVPRLLKPSKCKRQFIKKLPSKLNRKSKKVIVVITLVSTLWLSNVEATPAMGLSIPAAPVVRIQPSYRHSSEVKTAPTVRPIIINHMIPLIYINGHYSYINEQLLKKLRAGNLSANVTIVAIGVVIYVMCQLSGVDAFTIFDQIGKWNAPQPSPGFGLAPTPTSTQISVIPTKAQEFNDMSLKFNQPQSQYVMTKREALELIAKTYPGQMEVTANERITDWQASKHLYHAKGVGVDPEMYGITQEQLMEIGKPGGLTEYVRKGNKLPSIEHVKAYQEALKNICENSQKRTDSKYYYKHGVTSATVYYDEDNRVIVSFNQTSGDLITGDRQRENVFNRFMADNTLGGLQWIAKWRNN</sequence>
<organism evidence="2">
    <name type="scientific">Cylindrotheca closterium</name>
    <dbReference type="NCBI Taxonomy" id="2856"/>
    <lineage>
        <taxon>Eukaryota</taxon>
        <taxon>Sar</taxon>
        <taxon>Stramenopiles</taxon>
        <taxon>Ochrophyta</taxon>
        <taxon>Bacillariophyta</taxon>
        <taxon>Bacillariophyceae</taxon>
        <taxon>Bacillariophycidae</taxon>
        <taxon>Bacillariales</taxon>
        <taxon>Bacillariaceae</taxon>
        <taxon>Cylindrotheca</taxon>
    </lineage>
</organism>
<accession>A0A023JEH7</accession>
<name>A0A023JEH7_9STRA</name>
<keyword evidence="2" id="KW-0614">Plasmid</keyword>
<evidence type="ECO:0000313" key="2">
    <source>
        <dbReference type="EMBL" id="AHI51277.1"/>
    </source>
</evidence>
<reference evidence="2" key="1">
    <citation type="journal article" date="2014" name="Genome Biol. Evol.">
        <title>Serial gene losses and foreign DNA underlie size and sequence variation in the plastid genomes of diatoms.</title>
        <authorList>
            <person name="Ruck E.C."/>
            <person name="Nakov T."/>
            <person name="Jansen R.K."/>
            <person name="Theriot E.C."/>
            <person name="Alverson A.J."/>
        </authorList>
    </citation>
    <scope>NUCLEOTIDE SEQUENCE</scope>
    <source>
        <strain evidence="2">CCMP1855</strain>
        <plasmid evidence="2">pCc1</plasmid>
    </source>
</reference>
<keyword evidence="1" id="KW-0472">Membrane</keyword>
<proteinExistence type="predicted"/>
<feature type="transmembrane region" description="Helical" evidence="1">
    <location>
        <begin position="142"/>
        <end position="161"/>
    </location>
</feature>
<dbReference type="AlphaFoldDB" id="A0A023JEH7"/>
<evidence type="ECO:0000256" key="1">
    <source>
        <dbReference type="SAM" id="Phobius"/>
    </source>
</evidence>
<geneLocation type="plasmid" evidence="2">
    <name>pCc1</name>
</geneLocation>
<keyword evidence="1" id="KW-1133">Transmembrane helix</keyword>